<dbReference type="AlphaFoldDB" id="A0A6P4FMZ0"/>
<comment type="similarity">
    <text evidence="1">Belongs to the UPF0587 family.</text>
</comment>
<evidence type="ECO:0000256" key="3">
    <source>
        <dbReference type="ARBA" id="ARBA00022833"/>
    </source>
</evidence>
<dbReference type="GO" id="GO:0008270">
    <property type="term" value="F:zinc ion binding"/>
    <property type="evidence" value="ECO:0007669"/>
    <property type="project" value="TreeGrafter"/>
</dbReference>
<accession>A0A6P4FMZ0</accession>
<evidence type="ECO:0000313" key="4">
    <source>
        <dbReference type="EnsemblMetazoa" id="XP_016988883.1"/>
    </source>
</evidence>
<dbReference type="EnsemblMetazoa" id="XM_017133394.2">
    <property type="protein sequence ID" value="XP_016988883.1"/>
    <property type="gene ID" value="LOC108051319"/>
</dbReference>
<dbReference type="Pfam" id="PF05907">
    <property type="entry name" value="CXXC_Zn-b_euk"/>
    <property type="match status" value="1"/>
</dbReference>
<proteinExistence type="inferred from homology"/>
<reference evidence="4" key="3">
    <citation type="submission" date="2025-05" db="UniProtKB">
        <authorList>
            <consortium name="EnsemblMetazoa"/>
        </authorList>
    </citation>
    <scope>IDENTIFICATION</scope>
</reference>
<dbReference type="Proteomes" id="UP001652680">
    <property type="component" value="Unassembled WGS sequence"/>
</dbReference>
<dbReference type="PANTHER" id="PTHR12857">
    <property type="entry name" value="CXXC MOTIF CONTAINING ZINC BINDING PROTEIN"/>
    <property type="match status" value="1"/>
</dbReference>
<reference evidence="5" key="1">
    <citation type="journal article" date="2021" name="Elife">
        <title>Highly contiguous assemblies of 101 drosophilid genomes.</title>
        <authorList>
            <person name="Kim B.Y."/>
            <person name="Wang J.R."/>
            <person name="Miller D.E."/>
            <person name="Barmina O."/>
            <person name="Delaney E."/>
            <person name="Thompson A."/>
            <person name="Comeault A.A."/>
            <person name="Peede D."/>
            <person name="D'Agostino E.R."/>
            <person name="Pelaez J."/>
            <person name="Aguilar J.M."/>
            <person name="Haji D."/>
            <person name="Matsunaga T."/>
            <person name="Armstrong E.E."/>
            <person name="Zych M."/>
            <person name="Ogawa Y."/>
            <person name="Stamenkovic-Radak M."/>
            <person name="Jelic M."/>
            <person name="Veselinovic M.S."/>
            <person name="Tanaskovic M."/>
            <person name="Eric P."/>
            <person name="Gao J.J."/>
            <person name="Katoh T.K."/>
            <person name="Toda M.J."/>
            <person name="Watabe H."/>
            <person name="Watada M."/>
            <person name="Davis J.S."/>
            <person name="Moyle L.C."/>
            <person name="Manoli G."/>
            <person name="Bertolini E."/>
            <person name="Kostal V."/>
            <person name="Hawley R.S."/>
            <person name="Takahashi A."/>
            <person name="Jones C.D."/>
            <person name="Price D.K."/>
            <person name="Whiteman N."/>
            <person name="Kopp A."/>
            <person name="Matute D.R."/>
            <person name="Petrov D.A."/>
        </authorList>
    </citation>
    <scope>NUCLEOTIDE SEQUENCE [LARGE SCALE GENOMIC DNA]</scope>
</reference>
<dbReference type="SUPFAM" id="SSF141678">
    <property type="entry name" value="MAL13P1.257-like"/>
    <property type="match status" value="1"/>
</dbReference>
<protein>
    <submittedName>
        <fullName evidence="6">UPF0587 protein CG4646</fullName>
    </submittedName>
</protein>
<sequence>MVRVGLQISATLENVDKLETCHPDYSFFLKLKCSNCGEQSDKWHDITESERVQQDSRNAAGFNFFMKCKMCSRENSIDIVDKSNAPYTADDSGGFKTVVVFECRGAEPVDFSPRTGWRVSSAENGQEFEEVDLSEDDWVEYDQKNNNSVGIYEFASKFIKLKK</sequence>
<gene>
    <name evidence="6" type="primary">LOC108051319</name>
    <name evidence="4" type="synonym">108051319</name>
</gene>
<dbReference type="PANTHER" id="PTHR12857:SF0">
    <property type="entry name" value="CXXC MOTIF CONTAINING ZINC BINDING PROTEIN"/>
    <property type="match status" value="1"/>
</dbReference>
<dbReference type="OrthoDB" id="10248838at2759"/>
<dbReference type="GeneID" id="108051319"/>
<dbReference type="RefSeq" id="XP_016988883.1">
    <property type="nucleotide sequence ID" value="XM_017133394.1"/>
</dbReference>
<evidence type="ECO:0000313" key="6">
    <source>
        <dbReference type="RefSeq" id="XP_016988883.1"/>
    </source>
</evidence>
<reference evidence="6" key="2">
    <citation type="submission" date="2025-04" db="UniProtKB">
        <authorList>
            <consortium name="RefSeq"/>
        </authorList>
    </citation>
    <scope>IDENTIFICATION</scope>
</reference>
<keyword evidence="5" id="KW-1185">Reference proteome</keyword>
<evidence type="ECO:0000313" key="5">
    <source>
        <dbReference type="Proteomes" id="UP001652680"/>
    </source>
</evidence>
<evidence type="ECO:0000256" key="1">
    <source>
        <dbReference type="ARBA" id="ARBA00007818"/>
    </source>
</evidence>
<organism evidence="6">
    <name type="scientific">Drosophila rhopaloa</name>
    <name type="common">Fruit fly</name>
    <dbReference type="NCBI Taxonomy" id="1041015"/>
    <lineage>
        <taxon>Eukaryota</taxon>
        <taxon>Metazoa</taxon>
        <taxon>Ecdysozoa</taxon>
        <taxon>Arthropoda</taxon>
        <taxon>Hexapoda</taxon>
        <taxon>Insecta</taxon>
        <taxon>Pterygota</taxon>
        <taxon>Neoptera</taxon>
        <taxon>Endopterygota</taxon>
        <taxon>Diptera</taxon>
        <taxon>Brachycera</taxon>
        <taxon>Muscomorpha</taxon>
        <taxon>Ephydroidea</taxon>
        <taxon>Drosophilidae</taxon>
        <taxon>Drosophila</taxon>
        <taxon>Sophophora</taxon>
    </lineage>
</organism>
<keyword evidence="3" id="KW-0862">Zinc</keyword>
<dbReference type="InterPro" id="IPR008584">
    <property type="entry name" value="CXXC_Zn-binding_euk"/>
</dbReference>
<name>A0A6P4FMZ0_DRORH</name>
<keyword evidence="2" id="KW-0479">Metal-binding</keyword>
<evidence type="ECO:0000256" key="2">
    <source>
        <dbReference type="ARBA" id="ARBA00022723"/>
    </source>
</evidence>